<protein>
    <recommendedName>
        <fullName evidence="4 17">NADH-ubiquinone oxidoreductase chain 5</fullName>
        <ecNumber evidence="3 17">7.1.1.2</ecNumber>
    </recommendedName>
</protein>
<feature type="domain" description="NADH dehydrogenase subunit 5 C-terminal" evidence="20">
    <location>
        <begin position="393"/>
        <end position="570"/>
    </location>
</feature>
<evidence type="ECO:0000256" key="5">
    <source>
        <dbReference type="ARBA" id="ARBA00022448"/>
    </source>
</evidence>
<feature type="transmembrane region" description="Helical" evidence="17">
    <location>
        <begin position="553"/>
        <end position="570"/>
    </location>
</feature>
<dbReference type="InterPro" id="IPR003945">
    <property type="entry name" value="NU5C-like"/>
</dbReference>
<evidence type="ECO:0000256" key="15">
    <source>
        <dbReference type="ARBA" id="ARBA00023136"/>
    </source>
</evidence>
<evidence type="ECO:0000256" key="11">
    <source>
        <dbReference type="ARBA" id="ARBA00022989"/>
    </source>
</evidence>
<feature type="transmembrane region" description="Helical" evidence="17">
    <location>
        <begin position="331"/>
        <end position="357"/>
    </location>
</feature>
<keyword evidence="15 17" id="KW-0472">Membrane</keyword>
<feature type="transmembrane region" description="Helical" evidence="17">
    <location>
        <begin position="6"/>
        <end position="29"/>
    </location>
</feature>
<feature type="domain" description="NADH:quinone oxidoreductase/Mrp antiporter transmembrane" evidence="18">
    <location>
        <begin position="108"/>
        <end position="381"/>
    </location>
</feature>
<feature type="transmembrane region" description="Helical" evidence="17">
    <location>
        <begin position="91"/>
        <end position="109"/>
    </location>
</feature>
<dbReference type="Pfam" id="PF06455">
    <property type="entry name" value="NADH5_C"/>
    <property type="match status" value="1"/>
</dbReference>
<dbReference type="InterPro" id="IPR001516">
    <property type="entry name" value="Proton_antipo_N"/>
</dbReference>
<keyword evidence="14 17" id="KW-0496">Mitochondrion</keyword>
<dbReference type="Pfam" id="PF00361">
    <property type="entry name" value="Proton_antipo_M"/>
    <property type="match status" value="1"/>
</dbReference>
<dbReference type="GO" id="GO:0005743">
    <property type="term" value="C:mitochondrial inner membrane"/>
    <property type="evidence" value="ECO:0007669"/>
    <property type="project" value="UniProtKB-SubCell"/>
</dbReference>
<evidence type="ECO:0000256" key="4">
    <source>
        <dbReference type="ARBA" id="ARBA00021096"/>
    </source>
</evidence>
<keyword evidence="7 17" id="KW-0812">Transmembrane</keyword>
<proteinExistence type="inferred from homology"/>
<dbReference type="PRINTS" id="PR01434">
    <property type="entry name" value="NADHDHGNASE5"/>
</dbReference>
<evidence type="ECO:0000256" key="7">
    <source>
        <dbReference type="ARBA" id="ARBA00022692"/>
    </source>
</evidence>
<evidence type="ECO:0000256" key="9">
    <source>
        <dbReference type="ARBA" id="ARBA00022967"/>
    </source>
</evidence>
<dbReference type="EC" id="7.1.1.2" evidence="3 17"/>
<evidence type="ECO:0000259" key="19">
    <source>
        <dbReference type="Pfam" id="PF00662"/>
    </source>
</evidence>
<feature type="transmembrane region" description="Helical" evidence="17">
    <location>
        <begin position="489"/>
        <end position="512"/>
    </location>
</feature>
<evidence type="ECO:0000256" key="16">
    <source>
        <dbReference type="ARBA" id="ARBA00049551"/>
    </source>
</evidence>
<evidence type="ECO:0000256" key="2">
    <source>
        <dbReference type="ARBA" id="ARBA00004448"/>
    </source>
</evidence>
<sequence>MLLKYYFHLIYSFLLGLTSLSSLVMGLFFIFCSKSLVIEFDILSINGISMMFTLYFDWMSLIFMSFVSFISCSVVYYSGSYMSGDFNINRFLGLVMLFVASMMFMIFSLNMVSILLGWDGLGVVSYVLVVYYQNEKSNAAGMITALSNRIGDVAIILSIGLMMDLGSWSFMSGLNSDSYLTAYIMCFLLVAGMTKSAQMPFSAWLPAAMAAPTPVSALVHSSTLVTAGVYLLIRFSPILMSTGLNLFLFVVGGLTTLMASISANFETDMKKVVALSTLSQLGMMMITLAVGFYLLSFFHLVMHAVFKALLFLCSGKLIHESNGSQDFRDSGGMIVGLSFTGFCLNLSNFALCGFPFLAGFYSKDLLAESILMEDLGIIAFLLLGFSTGLSSCYSFRLSYFSMMKFSSMGVMTSVKEEDEIMWVSKIMLSIGAVMFGAWFIWWMFPVPVLVVLCPSLKLMTIMTVLMGVVVGVFISLFPSMGYIYEKKTLVLFCTQMWFLSYVSGQVISSMFMDISKLLKWLDGGWSEMFGGQGLYKSLSYSSNLNLSIQYNSVKLYLISFLMIFIVFILLS</sequence>
<feature type="transmembrane region" description="Helical" evidence="17">
    <location>
        <begin position="456"/>
        <end position="477"/>
    </location>
</feature>
<dbReference type="Pfam" id="PF00662">
    <property type="entry name" value="Proton_antipo_N"/>
    <property type="match status" value="1"/>
</dbReference>
<evidence type="ECO:0000256" key="8">
    <source>
        <dbReference type="ARBA" id="ARBA00022792"/>
    </source>
</evidence>
<feature type="domain" description="NADH-Ubiquinone oxidoreductase (complex I) chain 5 N-terminal" evidence="19">
    <location>
        <begin position="44"/>
        <end position="91"/>
    </location>
</feature>
<feature type="transmembrane region" description="Helical" evidence="17">
    <location>
        <begin position="420"/>
        <end position="444"/>
    </location>
</feature>
<keyword evidence="9" id="KW-1278">Translocase</keyword>
<keyword evidence="11 17" id="KW-1133">Transmembrane helix</keyword>
<dbReference type="EMBL" id="FJ790313">
    <property type="protein sequence ID" value="ACN72769.1"/>
    <property type="molecule type" value="Genomic_DNA"/>
</dbReference>
<comment type="subcellular location">
    <subcellularLocation>
        <location evidence="2">Mitochondrion inner membrane</location>
        <topology evidence="2">Multi-pass membrane protein</topology>
    </subcellularLocation>
</comment>
<evidence type="ECO:0000256" key="12">
    <source>
        <dbReference type="ARBA" id="ARBA00023027"/>
    </source>
</evidence>
<evidence type="ECO:0000256" key="3">
    <source>
        <dbReference type="ARBA" id="ARBA00012944"/>
    </source>
</evidence>
<dbReference type="PANTHER" id="PTHR42829:SF2">
    <property type="entry name" value="NADH-UBIQUINONE OXIDOREDUCTASE CHAIN 5"/>
    <property type="match status" value="1"/>
</dbReference>
<dbReference type="GO" id="GO:0008137">
    <property type="term" value="F:NADH dehydrogenase (ubiquinone) activity"/>
    <property type="evidence" value="ECO:0007669"/>
    <property type="project" value="UniProtKB-EC"/>
</dbReference>
<gene>
    <name evidence="21" type="primary">nad5</name>
</gene>
<feature type="transmembrane region" description="Helical" evidence="17">
    <location>
        <begin position="61"/>
        <end position="79"/>
    </location>
</feature>
<name>D3U711_9CRUS</name>
<comment type="similarity">
    <text evidence="17">Belongs to the complex I subunit 5 family.</text>
</comment>
<accession>D3U711</accession>
<feature type="transmembrane region" description="Helical" evidence="17">
    <location>
        <begin position="272"/>
        <end position="294"/>
    </location>
</feature>
<geneLocation type="mitochondrion" evidence="21"/>
<evidence type="ECO:0000256" key="6">
    <source>
        <dbReference type="ARBA" id="ARBA00022660"/>
    </source>
</evidence>
<evidence type="ECO:0000259" key="20">
    <source>
        <dbReference type="Pfam" id="PF06455"/>
    </source>
</evidence>
<dbReference type="PANTHER" id="PTHR42829">
    <property type="entry name" value="NADH-UBIQUINONE OXIDOREDUCTASE CHAIN 5"/>
    <property type="match status" value="1"/>
</dbReference>
<dbReference type="InterPro" id="IPR001750">
    <property type="entry name" value="ND/Mrp_TM"/>
</dbReference>
<dbReference type="GO" id="GO:0042773">
    <property type="term" value="P:ATP synthesis coupled electron transport"/>
    <property type="evidence" value="ECO:0007669"/>
    <property type="project" value="InterPro"/>
</dbReference>
<comment type="catalytic activity">
    <reaction evidence="16 17">
        <text>a ubiquinone + NADH + 5 H(+)(in) = a ubiquinol + NAD(+) + 4 H(+)(out)</text>
        <dbReference type="Rhea" id="RHEA:29091"/>
        <dbReference type="Rhea" id="RHEA-COMP:9565"/>
        <dbReference type="Rhea" id="RHEA-COMP:9566"/>
        <dbReference type="ChEBI" id="CHEBI:15378"/>
        <dbReference type="ChEBI" id="CHEBI:16389"/>
        <dbReference type="ChEBI" id="CHEBI:17976"/>
        <dbReference type="ChEBI" id="CHEBI:57540"/>
        <dbReference type="ChEBI" id="CHEBI:57945"/>
        <dbReference type="EC" id="7.1.1.2"/>
    </reaction>
</comment>
<organism evidence="21">
    <name type="scientific">Eophreatoicus karrkkanj</name>
    <dbReference type="NCBI Taxonomy" id="496899"/>
    <lineage>
        <taxon>Eukaryota</taxon>
        <taxon>Metazoa</taxon>
        <taxon>Ecdysozoa</taxon>
        <taxon>Arthropoda</taxon>
        <taxon>Crustacea</taxon>
        <taxon>Multicrustacea</taxon>
        <taxon>Malacostraca</taxon>
        <taxon>Eumalacostraca</taxon>
        <taxon>Peracarida</taxon>
        <taxon>Isopoda</taxon>
        <taxon>Phreatoicidea</taxon>
        <taxon>Amphisopidae</taxon>
        <taxon>Eophreatoicus</taxon>
    </lineage>
</organism>
<keyword evidence="6" id="KW-0679">Respiratory chain</keyword>
<dbReference type="AlphaFoldDB" id="D3U711"/>
<reference evidence="21" key="1">
    <citation type="journal article" date="2010" name="Comp. Biochem. Physiol. Part D Genomics Proteomics">
        <title>The Australian fresh water isopod (Phreatoicidea: Isopoda) allows insights into the early mitogenomic evolution of isopods.</title>
        <authorList>
            <person name="Kilpert F."/>
            <person name="Podsiadlowski L."/>
        </authorList>
    </citation>
    <scope>NUCLEOTIDE SEQUENCE</scope>
    <source>
        <strain evidence="21">14</strain>
    </source>
</reference>
<evidence type="ECO:0000256" key="1">
    <source>
        <dbReference type="ARBA" id="ARBA00003257"/>
    </source>
</evidence>
<keyword evidence="12 17" id="KW-0520">NAD</keyword>
<keyword evidence="10" id="KW-0249">Electron transport</keyword>
<keyword evidence="13 17" id="KW-0830">Ubiquinone</keyword>
<feature type="transmembrane region" description="Helical" evidence="17">
    <location>
        <begin position="245"/>
        <end position="265"/>
    </location>
</feature>
<evidence type="ECO:0000256" key="17">
    <source>
        <dbReference type="RuleBase" id="RU003404"/>
    </source>
</evidence>
<evidence type="ECO:0000256" key="13">
    <source>
        <dbReference type="ARBA" id="ARBA00023075"/>
    </source>
</evidence>
<feature type="transmembrane region" description="Helical" evidence="17">
    <location>
        <begin position="377"/>
        <end position="399"/>
    </location>
</feature>
<dbReference type="GO" id="GO:0003954">
    <property type="term" value="F:NADH dehydrogenase activity"/>
    <property type="evidence" value="ECO:0007669"/>
    <property type="project" value="TreeGrafter"/>
</dbReference>
<keyword evidence="5 17" id="KW-0813">Transport</keyword>
<evidence type="ECO:0000313" key="21">
    <source>
        <dbReference type="EMBL" id="ACN72769.1"/>
    </source>
</evidence>
<comment type="function">
    <text evidence="1">Core subunit of the mitochondrial membrane respiratory chain NADH dehydrogenase (Complex I) that is believed to belong to the minimal assembly required for catalysis. Complex I functions in the transfer of electrons from NADH to the respiratory chain. The immediate electron acceptor for the enzyme is believed to be ubiquinone.</text>
</comment>
<feature type="transmembrane region" description="Helical" evidence="17">
    <location>
        <begin position="153"/>
        <end position="171"/>
    </location>
</feature>
<dbReference type="GO" id="GO:0015990">
    <property type="term" value="P:electron transport coupled proton transport"/>
    <property type="evidence" value="ECO:0007669"/>
    <property type="project" value="TreeGrafter"/>
</dbReference>
<dbReference type="InterPro" id="IPR010934">
    <property type="entry name" value="NADH_DH_su5_C"/>
</dbReference>
<evidence type="ECO:0000259" key="18">
    <source>
        <dbReference type="Pfam" id="PF00361"/>
    </source>
</evidence>
<evidence type="ECO:0000256" key="14">
    <source>
        <dbReference type="ARBA" id="ARBA00023128"/>
    </source>
</evidence>
<feature type="transmembrane region" description="Helical" evidence="17">
    <location>
        <begin position="177"/>
        <end position="194"/>
    </location>
</feature>
<evidence type="ECO:0000256" key="10">
    <source>
        <dbReference type="ARBA" id="ARBA00022982"/>
    </source>
</evidence>
<feature type="transmembrane region" description="Helical" evidence="17">
    <location>
        <begin position="215"/>
        <end position="233"/>
    </location>
</feature>
<comment type="function">
    <text evidence="17">Core subunit of the mitochondrial membrane respiratory chain NADH dehydrogenase (Complex I) which catalyzes electron transfer from NADH through the respiratory chain, using ubiquinone as an electron acceptor. Essential for the catalytic activity and assembly of complex I.</text>
</comment>
<keyword evidence="8" id="KW-0999">Mitochondrion inner membrane</keyword>